<sequence>MIELRHVSLSYAGTEVLKDVSLEIRPGEIVALMGPNASGKSTLARILDGLLIPGSGECVVDGVSTKDDPLNARLQVGLVFQDPDDQVVSRRVSDDVAFGPLNIGAPDVEARVADALKTLGIEHLADRDIQTLSGGQKQLVAIAGVLAMRPAYIVLDEPTAMLDQDGTGLIMQAVAAAKSAGKGVLLITHDPDIMGAADRILVLKDGRIASYNAIAPTDADIELPGLARFWNRLGERGIKVDRPQLTVDGTVEVLCQLKPKA</sequence>
<evidence type="ECO:0000313" key="10">
    <source>
        <dbReference type="EMBL" id="CAJ36969.1"/>
    </source>
</evidence>
<dbReference type="GO" id="GO:0043190">
    <property type="term" value="C:ATP-binding cassette (ABC) transporter complex"/>
    <property type="evidence" value="ECO:0007669"/>
    <property type="project" value="TreeGrafter"/>
</dbReference>
<evidence type="ECO:0000256" key="4">
    <source>
        <dbReference type="ARBA" id="ARBA00022475"/>
    </source>
</evidence>
<dbReference type="Gene3D" id="3.40.50.300">
    <property type="entry name" value="P-loop containing nucleotide triphosphate hydrolases"/>
    <property type="match status" value="1"/>
</dbReference>
<dbReference type="InterPro" id="IPR015856">
    <property type="entry name" value="ABC_transpr_CbiO/EcfA_su"/>
</dbReference>
<dbReference type="KEGG" id="rci:RCIX1764"/>
<name>Q0W3S4_METAR</name>
<evidence type="ECO:0000256" key="3">
    <source>
        <dbReference type="ARBA" id="ARBA00022448"/>
    </source>
</evidence>
<dbReference type="AlphaFoldDB" id="Q0W3S4"/>
<keyword evidence="6" id="KW-0067">ATP-binding</keyword>
<dbReference type="PROSITE" id="PS00211">
    <property type="entry name" value="ABC_TRANSPORTER_1"/>
    <property type="match status" value="1"/>
</dbReference>
<evidence type="ECO:0000313" key="11">
    <source>
        <dbReference type="Proteomes" id="UP000000663"/>
    </source>
</evidence>
<dbReference type="PROSITE" id="PS50893">
    <property type="entry name" value="ABC_TRANSPORTER_2"/>
    <property type="match status" value="1"/>
</dbReference>
<comment type="similarity">
    <text evidence="2">Belongs to the ABC transporter superfamily.</text>
</comment>
<accession>Q0W3S4</accession>
<dbReference type="SUPFAM" id="SSF52540">
    <property type="entry name" value="P-loop containing nucleoside triphosphate hydrolases"/>
    <property type="match status" value="1"/>
</dbReference>
<dbReference type="eggNOG" id="arCOG00202">
    <property type="taxonomic scope" value="Archaea"/>
</dbReference>
<keyword evidence="7" id="KW-0472">Membrane</keyword>
<feature type="domain" description="ABC transporter" evidence="9">
    <location>
        <begin position="2"/>
        <end position="230"/>
    </location>
</feature>
<dbReference type="SMART" id="SM00382">
    <property type="entry name" value="AAA"/>
    <property type="match status" value="1"/>
</dbReference>
<dbReference type="InterPro" id="IPR017871">
    <property type="entry name" value="ABC_transporter-like_CS"/>
</dbReference>
<dbReference type="STRING" id="351160.RCIX1764"/>
<dbReference type="PANTHER" id="PTHR43553:SF24">
    <property type="entry name" value="ENERGY-COUPLING FACTOR TRANSPORTER ATP-BINDING PROTEIN ECFA1"/>
    <property type="match status" value="1"/>
</dbReference>
<gene>
    <name evidence="10" type="primary">cbiO-3</name>
    <name evidence="10" type="ORF">RCIX1764</name>
</gene>
<keyword evidence="11" id="KW-1185">Reference proteome</keyword>
<dbReference type="InterPro" id="IPR027417">
    <property type="entry name" value="P-loop_NTPase"/>
</dbReference>
<dbReference type="RefSeq" id="WP_012035597.1">
    <property type="nucleotide sequence ID" value="NC_009464.1"/>
</dbReference>
<dbReference type="PANTHER" id="PTHR43553">
    <property type="entry name" value="HEAVY METAL TRANSPORTER"/>
    <property type="match status" value="1"/>
</dbReference>
<organism evidence="10 11">
    <name type="scientific">Methanocella arvoryzae (strain DSM 22066 / NBRC 105507 / MRE50)</name>
    <dbReference type="NCBI Taxonomy" id="351160"/>
    <lineage>
        <taxon>Archaea</taxon>
        <taxon>Methanobacteriati</taxon>
        <taxon>Methanobacteriota</taxon>
        <taxon>Stenosarchaea group</taxon>
        <taxon>Methanomicrobia</taxon>
        <taxon>Methanocellales</taxon>
        <taxon>Methanocellaceae</taxon>
        <taxon>Methanocella</taxon>
    </lineage>
</organism>
<evidence type="ECO:0000256" key="5">
    <source>
        <dbReference type="ARBA" id="ARBA00022741"/>
    </source>
</evidence>
<dbReference type="Pfam" id="PF00005">
    <property type="entry name" value="ABC_tran"/>
    <property type="match status" value="1"/>
</dbReference>
<evidence type="ECO:0000256" key="2">
    <source>
        <dbReference type="ARBA" id="ARBA00005417"/>
    </source>
</evidence>
<dbReference type="CDD" id="cd03225">
    <property type="entry name" value="ABC_cobalt_CbiO_domain1"/>
    <property type="match status" value="1"/>
</dbReference>
<protein>
    <submittedName>
        <fullName evidence="10">ABC-type cobalt import system, ATPase component</fullName>
    </submittedName>
</protein>
<keyword evidence="4" id="KW-1003">Cell membrane</keyword>
<dbReference type="InterPro" id="IPR003593">
    <property type="entry name" value="AAA+_ATPase"/>
</dbReference>
<comment type="subcellular location">
    <subcellularLocation>
        <location evidence="1">Cell membrane</location>
        <topology evidence="1">Peripheral membrane protein</topology>
    </subcellularLocation>
</comment>
<keyword evidence="3" id="KW-0813">Transport</keyword>
<dbReference type="EMBL" id="AM114193">
    <property type="protein sequence ID" value="CAJ36969.1"/>
    <property type="molecule type" value="Genomic_DNA"/>
</dbReference>
<evidence type="ECO:0000256" key="6">
    <source>
        <dbReference type="ARBA" id="ARBA00022840"/>
    </source>
</evidence>
<evidence type="ECO:0000256" key="7">
    <source>
        <dbReference type="ARBA" id="ARBA00023136"/>
    </source>
</evidence>
<dbReference type="GO" id="GO:0042626">
    <property type="term" value="F:ATPase-coupled transmembrane transporter activity"/>
    <property type="evidence" value="ECO:0007669"/>
    <property type="project" value="TreeGrafter"/>
</dbReference>
<dbReference type="InterPro" id="IPR003439">
    <property type="entry name" value="ABC_transporter-like_ATP-bd"/>
</dbReference>
<dbReference type="GO" id="GO:0005524">
    <property type="term" value="F:ATP binding"/>
    <property type="evidence" value="ECO:0007669"/>
    <property type="project" value="UniProtKB-KW"/>
</dbReference>
<evidence type="ECO:0000259" key="9">
    <source>
        <dbReference type="PROSITE" id="PS50893"/>
    </source>
</evidence>
<evidence type="ECO:0000256" key="1">
    <source>
        <dbReference type="ARBA" id="ARBA00004202"/>
    </source>
</evidence>
<reference evidence="10 11" key="1">
    <citation type="journal article" date="2006" name="Science">
        <title>Genome of rice cluster I archaea -- the key methane producers in the rice rhizosphere.</title>
        <authorList>
            <person name="Erkel C."/>
            <person name="Kube M."/>
            <person name="Reinhardt R."/>
            <person name="Liesack W."/>
        </authorList>
    </citation>
    <scope>NUCLEOTIDE SEQUENCE [LARGE SCALE GENOMIC DNA]</scope>
    <source>
        <strain evidence="11">DSM 22066 / NBRC 105507 / MRE50</strain>
    </source>
</reference>
<dbReference type="GO" id="GO:0016887">
    <property type="term" value="F:ATP hydrolysis activity"/>
    <property type="evidence" value="ECO:0007669"/>
    <property type="project" value="InterPro"/>
</dbReference>
<keyword evidence="5" id="KW-0547">Nucleotide-binding</keyword>
<comment type="function">
    <text evidence="8">Probably part of an ABC transporter complex. Responsible for energy coupling to the transport system.</text>
</comment>
<proteinExistence type="inferred from homology"/>
<dbReference type="GeneID" id="5144043"/>
<dbReference type="Proteomes" id="UP000000663">
    <property type="component" value="Chromosome"/>
</dbReference>
<dbReference type="OrthoDB" id="35850at2157"/>
<evidence type="ECO:0000256" key="8">
    <source>
        <dbReference type="ARBA" id="ARBA00025157"/>
    </source>
</evidence>
<dbReference type="InterPro" id="IPR050095">
    <property type="entry name" value="ECF_ABC_transporter_ATP-bd"/>
</dbReference>